<protein>
    <submittedName>
        <fullName evidence="1">Uncharacterized protein</fullName>
    </submittedName>
</protein>
<organism evidence="1 2">
    <name type="scientific">Fusarium albosuccineum</name>
    <dbReference type="NCBI Taxonomy" id="1237068"/>
    <lineage>
        <taxon>Eukaryota</taxon>
        <taxon>Fungi</taxon>
        <taxon>Dikarya</taxon>
        <taxon>Ascomycota</taxon>
        <taxon>Pezizomycotina</taxon>
        <taxon>Sordariomycetes</taxon>
        <taxon>Hypocreomycetidae</taxon>
        <taxon>Hypocreales</taxon>
        <taxon>Nectriaceae</taxon>
        <taxon>Fusarium</taxon>
        <taxon>Fusarium decemcellulare species complex</taxon>
    </lineage>
</organism>
<keyword evidence="2" id="KW-1185">Reference proteome</keyword>
<dbReference type="EMBL" id="JAADYS010000480">
    <property type="protein sequence ID" value="KAF4469404.1"/>
    <property type="molecule type" value="Genomic_DNA"/>
</dbReference>
<name>A0A8H4LL27_9HYPO</name>
<evidence type="ECO:0000313" key="2">
    <source>
        <dbReference type="Proteomes" id="UP000554235"/>
    </source>
</evidence>
<dbReference type="AlphaFoldDB" id="A0A8H4LL27"/>
<reference evidence="1 2" key="1">
    <citation type="submission" date="2020-01" db="EMBL/GenBank/DDBJ databases">
        <title>Identification and distribution of gene clusters putatively required for synthesis of sphingolipid metabolism inhibitors in phylogenetically diverse species of the filamentous fungus Fusarium.</title>
        <authorList>
            <person name="Kim H.-S."/>
            <person name="Busman M."/>
            <person name="Brown D.W."/>
            <person name="Divon H."/>
            <person name="Uhlig S."/>
            <person name="Proctor R.H."/>
        </authorList>
    </citation>
    <scope>NUCLEOTIDE SEQUENCE [LARGE SCALE GENOMIC DNA]</scope>
    <source>
        <strain evidence="1 2">NRRL 20459</strain>
    </source>
</reference>
<sequence>MHPHGSLKKELRGSACFMLPPPVDRDLCDSSQIANFQVMLPLITGTRTTSGVALLLEVSTPLVPEAREEDLRQSRILASRRRASEQLAVGARAQGRNLFHQLAIPAPGQYWQCYCS</sequence>
<gene>
    <name evidence="1" type="ORF">FALBO_3693</name>
</gene>
<dbReference type="Proteomes" id="UP000554235">
    <property type="component" value="Unassembled WGS sequence"/>
</dbReference>
<accession>A0A8H4LL27</accession>
<evidence type="ECO:0000313" key="1">
    <source>
        <dbReference type="EMBL" id="KAF4469404.1"/>
    </source>
</evidence>
<proteinExistence type="predicted"/>
<comment type="caution">
    <text evidence="1">The sequence shown here is derived from an EMBL/GenBank/DDBJ whole genome shotgun (WGS) entry which is preliminary data.</text>
</comment>